<dbReference type="GO" id="GO:0032259">
    <property type="term" value="P:methylation"/>
    <property type="evidence" value="ECO:0007669"/>
    <property type="project" value="UniProtKB-KW"/>
</dbReference>
<evidence type="ECO:0000313" key="3">
    <source>
        <dbReference type="EMBL" id="MBB4660971.1"/>
    </source>
</evidence>
<comment type="caution">
    <text evidence="3">The sequence shown here is derived from an EMBL/GenBank/DDBJ whole genome shotgun (WGS) entry which is preliminary data.</text>
</comment>
<dbReference type="InterPro" id="IPR050834">
    <property type="entry name" value="Glycosyltransf_2"/>
</dbReference>
<accession>A0A840I9P8</accession>
<dbReference type="Proteomes" id="UP000585272">
    <property type="component" value="Unassembled WGS sequence"/>
</dbReference>
<dbReference type="Pfam" id="PF05050">
    <property type="entry name" value="Methyltransf_21"/>
    <property type="match status" value="1"/>
</dbReference>
<dbReference type="NCBIfam" id="TIGR01444">
    <property type="entry name" value="fkbM_fam"/>
    <property type="match status" value="1"/>
</dbReference>
<dbReference type="EMBL" id="JACHNU010000001">
    <property type="protein sequence ID" value="MBB4660971.1"/>
    <property type="molecule type" value="Genomic_DNA"/>
</dbReference>
<dbReference type="InterPro" id="IPR001173">
    <property type="entry name" value="Glyco_trans_2-like"/>
</dbReference>
<dbReference type="InterPro" id="IPR029044">
    <property type="entry name" value="Nucleotide-diphossugar_trans"/>
</dbReference>
<keyword evidence="3" id="KW-0489">Methyltransferase</keyword>
<dbReference type="InterPro" id="IPR029063">
    <property type="entry name" value="SAM-dependent_MTases_sf"/>
</dbReference>
<reference evidence="3 4" key="1">
    <citation type="submission" date="2020-08" db="EMBL/GenBank/DDBJ databases">
        <title>Genomic Encyclopedia of Archaeal and Bacterial Type Strains, Phase II (KMG-II): from individual species to whole genera.</title>
        <authorList>
            <person name="Goeker M."/>
        </authorList>
    </citation>
    <scope>NUCLEOTIDE SEQUENCE [LARGE SCALE GENOMIC DNA]</scope>
    <source>
        <strain evidence="3 4">DSM 23288</strain>
    </source>
</reference>
<dbReference type="SUPFAM" id="SSF53448">
    <property type="entry name" value="Nucleotide-diphospho-sugar transferases"/>
    <property type="match status" value="1"/>
</dbReference>
<dbReference type="Pfam" id="PF00535">
    <property type="entry name" value="Glycos_transf_2"/>
    <property type="match status" value="1"/>
</dbReference>
<name>A0A840I9P8_9ACTN</name>
<dbReference type="SUPFAM" id="SSF53335">
    <property type="entry name" value="S-adenosyl-L-methionine-dependent methyltransferases"/>
    <property type="match status" value="1"/>
</dbReference>
<gene>
    <name evidence="3" type="ORF">BDZ31_000544</name>
</gene>
<feature type="domain" description="Methyltransferase FkbM" evidence="2">
    <location>
        <begin position="407"/>
        <end position="571"/>
    </location>
</feature>
<sequence length="726" mass="77721">MSAADRTAVSVVVLTHQFGRFVGRAIDSALSQRHPPELLEVIVVDDGSTDETPDVVAGYGDRVRSLRHPNAGSARSLERGLLAARGAVIVMLDGDDALHPELVARQLERLRARPEVGLCAVDRRVVDADGRVLQESFARAHGIDPASGPRLGELLSANSITLSGTALRAELLAHALPFAEDAPAEDWWLATAVARHAAIDRIDAPLVDYRLHGGNRNLGNDAARNAPVFRRDLRFRRRLLRELWCSPAVEARDVVLACATLLQWAAIVEQQEPGAAAATLPVTDGERRVRDGFLARASVAEDPHELIRLAAGALGHDPFDAKAAQHVRDGWSRLGNSVELASIPGAPEPAAAAGGEPLTTVPIEGHGELGVPQERLWAFPGGRYYEHSVTHWLERMLAEQPDPVFYDVGSNIGYYPVRFGAAAGRVYAFEPVSRTHATLRANVERNGLAHVEPLALALSDGDGSAEIDIWSSSGSNTLYRREFGADHPHTLLGSERIELARLDRLVADGRLQPPQVVKIDVEGAELAALRGGAETIGRHRPLMLIECEADACRDAGYAPGDLYAELRAHGYALFGLARDPRDLRPHPLDGSVDVANLVGLPHESALLRRVVAELLGDELRDRLTVAWADDVLADPSLLRAYAAEHDAAADATLFLWAPGRPERLQELTALVADAGLGGDDAPDMLGSAADDPATVYALGQFAAAVLGRTPPPGFERAAAGLAGAAR</sequence>
<evidence type="ECO:0000259" key="2">
    <source>
        <dbReference type="Pfam" id="PF05050"/>
    </source>
</evidence>
<dbReference type="InterPro" id="IPR006342">
    <property type="entry name" value="FkbM_mtfrase"/>
</dbReference>
<dbReference type="Gene3D" id="3.40.50.150">
    <property type="entry name" value="Vaccinia Virus protein VP39"/>
    <property type="match status" value="1"/>
</dbReference>
<dbReference type="PANTHER" id="PTHR43685:SF11">
    <property type="entry name" value="GLYCOSYLTRANSFERASE TAGX-RELATED"/>
    <property type="match status" value="1"/>
</dbReference>
<proteinExistence type="predicted"/>
<evidence type="ECO:0000313" key="4">
    <source>
        <dbReference type="Proteomes" id="UP000585272"/>
    </source>
</evidence>
<dbReference type="AlphaFoldDB" id="A0A840I9P8"/>
<dbReference type="Gene3D" id="3.90.550.10">
    <property type="entry name" value="Spore Coat Polysaccharide Biosynthesis Protein SpsA, Chain A"/>
    <property type="match status" value="1"/>
</dbReference>
<organism evidence="3 4">
    <name type="scientific">Conexibacter arvalis</name>
    <dbReference type="NCBI Taxonomy" id="912552"/>
    <lineage>
        <taxon>Bacteria</taxon>
        <taxon>Bacillati</taxon>
        <taxon>Actinomycetota</taxon>
        <taxon>Thermoleophilia</taxon>
        <taxon>Solirubrobacterales</taxon>
        <taxon>Conexibacteraceae</taxon>
        <taxon>Conexibacter</taxon>
    </lineage>
</organism>
<dbReference type="RefSeq" id="WP_183338732.1">
    <property type="nucleotide sequence ID" value="NZ_JACHNU010000001.1"/>
</dbReference>
<evidence type="ECO:0000259" key="1">
    <source>
        <dbReference type="Pfam" id="PF00535"/>
    </source>
</evidence>
<protein>
    <submittedName>
        <fullName evidence="3">FkbM family methyltransferase</fullName>
    </submittedName>
</protein>
<dbReference type="PANTHER" id="PTHR43685">
    <property type="entry name" value="GLYCOSYLTRANSFERASE"/>
    <property type="match status" value="1"/>
</dbReference>
<keyword evidence="3" id="KW-0808">Transferase</keyword>
<feature type="domain" description="Glycosyltransferase 2-like" evidence="1">
    <location>
        <begin position="10"/>
        <end position="131"/>
    </location>
</feature>
<dbReference type="GO" id="GO:0008168">
    <property type="term" value="F:methyltransferase activity"/>
    <property type="evidence" value="ECO:0007669"/>
    <property type="project" value="UniProtKB-KW"/>
</dbReference>
<keyword evidence="4" id="KW-1185">Reference proteome</keyword>